<sequence length="97" mass="10872">MELAPLWIEADAPGLWVSPMATQKSWANWLVAVKGLPKRRQNSRGGEIALESVATLITEIRRTISLRADKGVIGRFNACAEFHVEHRATRRHALERG</sequence>
<reference evidence="1" key="1">
    <citation type="submission" date="2022-11" db="EMBL/GenBank/DDBJ databases">
        <title>Minimal conservation of predation-associated metabolite biosynthetic gene clusters underscores biosynthetic potential of Myxococcota including descriptions for ten novel species: Archangium lansinium sp. nov., Myxococcus landrumus sp. nov., Nannocystis bai.</title>
        <authorList>
            <person name="Ahearne A."/>
            <person name="Stevens C."/>
            <person name="Phillips K."/>
        </authorList>
    </citation>
    <scope>NUCLEOTIDE SEQUENCE</scope>
    <source>
        <strain evidence="1">Na p29</strain>
    </source>
</reference>
<accession>A0A9X3EW35</accession>
<gene>
    <name evidence="1" type="ORF">OV079_37585</name>
</gene>
<dbReference type="Proteomes" id="UP001150924">
    <property type="component" value="Unassembled WGS sequence"/>
</dbReference>
<dbReference type="AlphaFoldDB" id="A0A9X3EW35"/>
<organism evidence="1 2">
    <name type="scientific">Nannocystis pusilla</name>
    <dbReference type="NCBI Taxonomy" id="889268"/>
    <lineage>
        <taxon>Bacteria</taxon>
        <taxon>Pseudomonadati</taxon>
        <taxon>Myxococcota</taxon>
        <taxon>Polyangia</taxon>
        <taxon>Nannocystales</taxon>
        <taxon>Nannocystaceae</taxon>
        <taxon>Nannocystis</taxon>
    </lineage>
</organism>
<name>A0A9X3EW35_9BACT</name>
<dbReference type="EMBL" id="JAPNKE010000002">
    <property type="protein sequence ID" value="MCY1011176.1"/>
    <property type="molecule type" value="Genomic_DNA"/>
</dbReference>
<keyword evidence="2" id="KW-1185">Reference proteome</keyword>
<dbReference type="RefSeq" id="WP_267774422.1">
    <property type="nucleotide sequence ID" value="NZ_JAPNKE010000002.1"/>
</dbReference>
<evidence type="ECO:0000313" key="2">
    <source>
        <dbReference type="Proteomes" id="UP001150924"/>
    </source>
</evidence>
<evidence type="ECO:0000313" key="1">
    <source>
        <dbReference type="EMBL" id="MCY1011176.1"/>
    </source>
</evidence>
<proteinExistence type="predicted"/>
<protein>
    <submittedName>
        <fullName evidence="1">Uncharacterized protein</fullName>
    </submittedName>
</protein>
<comment type="caution">
    <text evidence="1">The sequence shown here is derived from an EMBL/GenBank/DDBJ whole genome shotgun (WGS) entry which is preliminary data.</text>
</comment>